<dbReference type="InterPro" id="IPR001650">
    <property type="entry name" value="Helicase_C-like"/>
</dbReference>
<evidence type="ECO:0000259" key="6">
    <source>
        <dbReference type="PROSITE" id="PS51192"/>
    </source>
</evidence>
<dbReference type="PROSITE" id="PS51192">
    <property type="entry name" value="HELICASE_ATP_BIND_1"/>
    <property type="match status" value="1"/>
</dbReference>
<dbReference type="SMART" id="SM00487">
    <property type="entry name" value="DEXDc"/>
    <property type="match status" value="1"/>
</dbReference>
<keyword evidence="2" id="KW-0378">Hydrolase</keyword>
<evidence type="ECO:0000259" key="7">
    <source>
        <dbReference type="PROSITE" id="PS51194"/>
    </source>
</evidence>
<dbReference type="PROSITE" id="PS51194">
    <property type="entry name" value="HELICASE_CTER"/>
    <property type="match status" value="1"/>
</dbReference>
<keyword evidence="9" id="KW-1185">Reference proteome</keyword>
<dbReference type="Pfam" id="PF00270">
    <property type="entry name" value="DEAD"/>
    <property type="match status" value="1"/>
</dbReference>
<protein>
    <submittedName>
        <fullName evidence="8">DEAD/DEAH box helicase</fullName>
    </submittedName>
</protein>
<gene>
    <name evidence="8" type="ORF">ACFQGD_30245</name>
</gene>
<evidence type="ECO:0000313" key="9">
    <source>
        <dbReference type="Proteomes" id="UP001596337"/>
    </source>
</evidence>
<dbReference type="InterPro" id="IPR050474">
    <property type="entry name" value="Hel308_SKI2-like"/>
</dbReference>
<dbReference type="Pfam" id="PF00271">
    <property type="entry name" value="Helicase_C"/>
    <property type="match status" value="1"/>
</dbReference>
<dbReference type="Proteomes" id="UP001596337">
    <property type="component" value="Unassembled WGS sequence"/>
</dbReference>
<proteinExistence type="predicted"/>
<keyword evidence="1" id="KW-0547">Nucleotide-binding</keyword>
<dbReference type="InterPro" id="IPR011545">
    <property type="entry name" value="DEAD/DEAH_box_helicase_dom"/>
</dbReference>
<dbReference type="Gene3D" id="3.40.50.300">
    <property type="entry name" value="P-loop containing nucleotide triphosphate hydrolases"/>
    <property type="match status" value="2"/>
</dbReference>
<dbReference type="RefSeq" id="WP_345390941.1">
    <property type="nucleotide sequence ID" value="NZ_BAABLA010000007.1"/>
</dbReference>
<name>A0ABW2C7T0_9PSEU</name>
<accession>A0ABW2C7T0</accession>
<evidence type="ECO:0000256" key="2">
    <source>
        <dbReference type="ARBA" id="ARBA00022801"/>
    </source>
</evidence>
<keyword evidence="3 8" id="KW-0347">Helicase</keyword>
<evidence type="ECO:0000256" key="4">
    <source>
        <dbReference type="ARBA" id="ARBA00022840"/>
    </source>
</evidence>
<dbReference type="PANTHER" id="PTHR47961:SF10">
    <property type="entry name" value="ATP-DEPENDENT DNA HELICASE HEL308"/>
    <property type="match status" value="1"/>
</dbReference>
<evidence type="ECO:0000256" key="3">
    <source>
        <dbReference type="ARBA" id="ARBA00022806"/>
    </source>
</evidence>
<comment type="caution">
    <text evidence="8">The sequence shown here is derived from an EMBL/GenBank/DDBJ whole genome shotgun (WGS) entry which is preliminary data.</text>
</comment>
<keyword evidence="4" id="KW-0067">ATP-binding</keyword>
<dbReference type="InterPro" id="IPR014001">
    <property type="entry name" value="Helicase_ATP-bd"/>
</dbReference>
<organism evidence="8 9">
    <name type="scientific">Haloechinothrix salitolerans</name>
    <dbReference type="NCBI Taxonomy" id="926830"/>
    <lineage>
        <taxon>Bacteria</taxon>
        <taxon>Bacillati</taxon>
        <taxon>Actinomycetota</taxon>
        <taxon>Actinomycetes</taxon>
        <taxon>Pseudonocardiales</taxon>
        <taxon>Pseudonocardiaceae</taxon>
        <taxon>Haloechinothrix</taxon>
    </lineage>
</organism>
<evidence type="ECO:0000256" key="1">
    <source>
        <dbReference type="ARBA" id="ARBA00022741"/>
    </source>
</evidence>
<evidence type="ECO:0000313" key="8">
    <source>
        <dbReference type="EMBL" id="MFC6871411.1"/>
    </source>
</evidence>
<feature type="region of interest" description="Disordered" evidence="5">
    <location>
        <begin position="566"/>
        <end position="587"/>
    </location>
</feature>
<dbReference type="GO" id="GO:0004386">
    <property type="term" value="F:helicase activity"/>
    <property type="evidence" value="ECO:0007669"/>
    <property type="project" value="UniProtKB-KW"/>
</dbReference>
<dbReference type="InterPro" id="IPR027417">
    <property type="entry name" value="P-loop_NTPase"/>
</dbReference>
<evidence type="ECO:0000256" key="5">
    <source>
        <dbReference type="SAM" id="MobiDB-lite"/>
    </source>
</evidence>
<dbReference type="EMBL" id="JBHSXX010000001">
    <property type="protein sequence ID" value="MFC6871411.1"/>
    <property type="molecule type" value="Genomic_DNA"/>
</dbReference>
<dbReference type="PANTHER" id="PTHR47961">
    <property type="entry name" value="DNA POLYMERASE THETA, PUTATIVE (AFU_ORTHOLOGUE AFUA_1G05260)-RELATED"/>
    <property type="match status" value="1"/>
</dbReference>
<dbReference type="SUPFAM" id="SSF52540">
    <property type="entry name" value="P-loop containing nucleoside triphosphate hydrolases"/>
    <property type="match status" value="1"/>
</dbReference>
<reference evidence="9" key="1">
    <citation type="journal article" date="2019" name="Int. J. Syst. Evol. Microbiol.">
        <title>The Global Catalogue of Microorganisms (GCM) 10K type strain sequencing project: providing services to taxonomists for standard genome sequencing and annotation.</title>
        <authorList>
            <consortium name="The Broad Institute Genomics Platform"/>
            <consortium name="The Broad Institute Genome Sequencing Center for Infectious Disease"/>
            <person name="Wu L."/>
            <person name="Ma J."/>
        </authorList>
    </citation>
    <scope>NUCLEOTIDE SEQUENCE [LARGE SCALE GENOMIC DNA]</scope>
    <source>
        <strain evidence="9">KCTC 32255</strain>
    </source>
</reference>
<feature type="domain" description="Helicase ATP-binding" evidence="6">
    <location>
        <begin position="45"/>
        <end position="214"/>
    </location>
</feature>
<sequence length="930" mass="99519">MSTNEHRPQVAITDLVSYGASPTLAAIWQQHITTLTDVQERSVRAGALDGGTNLLVVAPTSSGKTFVGEMAAASSALAHRKHSIFIVPFKALADEHYELFKSRYGALLSVVISTADWTEFDSDIRVGNFNLAVMTYEKLLGLLVSQPNLVLSCSSLVVDEVQLLADEHRGPKLEFLLTRVMQSQHPPQIVALSASLNDINRLNVWLDAQLVLSTDRPIPLTQHVCDLSGSALEVHSDGAVSSTSLIAPQADRDVLAAALAGHIVDQGGQVLVFRSTVRKVAETASEIQSRLPATGLSAELSERFAQLEDSDSVNALRRCLASGVGFHTADLTFRERKLVEDAFRSGEVRALVATTTLAMGVNLPSDAVIVADTTRPVPAPQGWANQGIEVSEYRNAVGRAGRLGKRTAGQAYLLADHEIEQRQLVNTYILGEVEPVKSRIPSRPFADLVFDVVCAELASTTDGIVDFISSTFAYLTFYEDQGGGVDAVRSAVSQAVQACLASGLVAQNGAQLQPTPTAKVFAASSLSLASASQLAEALERATTTELSRQDLVFEVASCSEAGKRPWPRKRRRVEIDPRPSHAPDGSGAIAGSSLSAALVEQVLTSSQMASLVRARCLLEWMSGKGYREISAHFDRMGAAAARVRELGKNAAWLFETIAGAAEVNTAPTSTVRQLRSLALEARYGLPAELAPLARLSVPGISREVLHRLYVSDAPHDTDGVLDAADEVFQGLLTPLQLDRLRQAIVVDIEESLQRKHAGHSSRAEQVSLPRRLVDDLYTATGGGLEQAVTDALNQSGIVATRVLRQPHGEEDIQVSHPTGTVIVSVTASQDDVRPIKWNKAKEILGAGAGHNPVNYVCIGRPHFDGLAEQCASNIARETGERTLLLVPVPVLAEAIVRISEGALEPAAFADILASRRGLLAVDDLAPDLAS</sequence>
<dbReference type="SMART" id="SM00490">
    <property type="entry name" value="HELICc"/>
    <property type="match status" value="1"/>
</dbReference>
<feature type="domain" description="Helicase C-terminal" evidence="7">
    <location>
        <begin position="258"/>
        <end position="451"/>
    </location>
</feature>
<dbReference type="Gene3D" id="1.10.3380.20">
    <property type="match status" value="1"/>
</dbReference>